<organism evidence="1">
    <name type="scientific">uncultured Caudovirales phage</name>
    <dbReference type="NCBI Taxonomy" id="2100421"/>
    <lineage>
        <taxon>Viruses</taxon>
        <taxon>Duplodnaviria</taxon>
        <taxon>Heunggongvirae</taxon>
        <taxon>Uroviricota</taxon>
        <taxon>Caudoviricetes</taxon>
        <taxon>Peduoviridae</taxon>
        <taxon>Maltschvirus</taxon>
        <taxon>Maltschvirus maltsch</taxon>
    </lineage>
</organism>
<name>A0A6J7X2N2_9CAUD</name>
<evidence type="ECO:0000313" key="1">
    <source>
        <dbReference type="EMBL" id="CAB5222554.1"/>
    </source>
</evidence>
<protein>
    <submittedName>
        <fullName evidence="1">Uncharacterized protein</fullName>
    </submittedName>
</protein>
<reference evidence="1" key="1">
    <citation type="submission" date="2020-05" db="EMBL/GenBank/DDBJ databases">
        <authorList>
            <person name="Chiriac C."/>
            <person name="Salcher M."/>
            <person name="Ghai R."/>
            <person name="Kavagutti S V."/>
        </authorList>
    </citation>
    <scope>NUCLEOTIDE SEQUENCE</scope>
</reference>
<gene>
    <name evidence="1" type="ORF">UFOVP377_16</name>
</gene>
<accession>A0A6J7X2N2</accession>
<proteinExistence type="predicted"/>
<dbReference type="EMBL" id="LR798314">
    <property type="protein sequence ID" value="CAB5222554.1"/>
    <property type="molecule type" value="Genomic_DNA"/>
</dbReference>
<sequence length="123" mass="14009">MAHYAELNENNVVLQVIVGVDEPADGEAIYAQTTGKVWKKTSYNTLGGVHLLGGTPLRKNYAGIGFTYDTQRDAFIPPKPFPSWVLDEQTCQWNAPIPMPTDEKFYVWLEQARQWIEYTPFRG</sequence>